<dbReference type="PROSITE" id="PS50113">
    <property type="entry name" value="PAC"/>
    <property type="match status" value="1"/>
</dbReference>
<evidence type="ECO:0000259" key="7">
    <source>
        <dbReference type="PROSITE" id="PS50110"/>
    </source>
</evidence>
<feature type="transmembrane region" description="Helical" evidence="5">
    <location>
        <begin position="12"/>
        <end position="31"/>
    </location>
</feature>
<dbReference type="InterPro" id="IPR003661">
    <property type="entry name" value="HisK_dim/P_dom"/>
</dbReference>
<evidence type="ECO:0000256" key="1">
    <source>
        <dbReference type="ARBA" id="ARBA00000085"/>
    </source>
</evidence>
<dbReference type="PROSITE" id="PS50112">
    <property type="entry name" value="PAS"/>
    <property type="match status" value="1"/>
</dbReference>
<dbReference type="SUPFAM" id="SSF55785">
    <property type="entry name" value="PYP-like sensor domain (PAS domain)"/>
    <property type="match status" value="1"/>
</dbReference>
<dbReference type="InterPro" id="IPR000014">
    <property type="entry name" value="PAS"/>
</dbReference>
<dbReference type="PANTHER" id="PTHR43065:SF42">
    <property type="entry name" value="TWO-COMPONENT SENSOR PPRA"/>
    <property type="match status" value="1"/>
</dbReference>
<evidence type="ECO:0000259" key="9">
    <source>
        <dbReference type="PROSITE" id="PS50113"/>
    </source>
</evidence>
<dbReference type="CDD" id="cd00130">
    <property type="entry name" value="PAS"/>
    <property type="match status" value="1"/>
</dbReference>
<dbReference type="EMBL" id="RQFA01000048">
    <property type="protein sequence ID" value="TGK32783.1"/>
    <property type="molecule type" value="Genomic_DNA"/>
</dbReference>
<dbReference type="PRINTS" id="PR00344">
    <property type="entry name" value="BCTRLSENSOR"/>
</dbReference>
<dbReference type="InterPro" id="IPR011006">
    <property type="entry name" value="CheY-like_superfamily"/>
</dbReference>
<dbReference type="InterPro" id="IPR035965">
    <property type="entry name" value="PAS-like_dom_sf"/>
</dbReference>
<dbReference type="Gene3D" id="1.10.287.130">
    <property type="match status" value="1"/>
</dbReference>
<dbReference type="InterPro" id="IPR001610">
    <property type="entry name" value="PAC"/>
</dbReference>
<dbReference type="InterPro" id="IPR005467">
    <property type="entry name" value="His_kinase_dom"/>
</dbReference>
<protein>
    <recommendedName>
        <fullName evidence="2">histidine kinase</fullName>
        <ecNumber evidence="2">2.7.13.3</ecNumber>
    </recommendedName>
</protein>
<evidence type="ECO:0000313" key="10">
    <source>
        <dbReference type="EMBL" id="TGK32783.1"/>
    </source>
</evidence>
<sequence>MLSDRPISAPARISLIYFLSASAWIFFSDRFIGFLSFDPYILTTMQTYKGWGFVGTTTLLLFFVLNRYFVLLKREMEEQKNAEAALIESERRFRVTLENINLIGLGLDAYGNITFCNDYLLHLTGWTREEIIGKSWFEYFILPEEKEQTRSTFKEAIDKKTLPLHYENYLRTKTGIRRLIQWDNTFLQDSDQNVIGTISIGTDITDRKQAETDRLELERRLLHAQKLESLGVLAGGIAHDFNNLLGGIFGYIDLAREKIATTDPAAKYLSKAVNVFNRAKDLTQQLLTFSKGGKPIRKTGTLAPVLKDCVLFALSGSNVSCSFDIEEDLYLCDFDENQIHQVIENIVINSVQSMPLGGTIQVSAKNVFLNSENSLRLKEGKYVKISIKDSGIGIPKDLLPRIFEPFFTTKQKGTGLGLATSYSIVQKHDGTIEVDSKLGIGSTFHIFLPVSKNEIPSSNPNRENDHTGLGKILIMDDEEFILEIFADMLRQMGYETVNAKNGNEAIDLFLSAKNSEEPFDALIFDLTIPGGMGGEKTISEIRKYDADVIAVASSGYSEDPVISSPKEFGFSASLRKPFRKNDLAELLDDLFRLRRRLTKEVSENPDSHPNLG</sequence>
<reference evidence="10" key="1">
    <citation type="journal article" date="2019" name="PLoS Negl. Trop. Dis.">
        <title>Revisiting the worldwide diversity of Leptospira species in the environment.</title>
        <authorList>
            <person name="Vincent A.T."/>
            <person name="Schiettekatte O."/>
            <person name="Bourhy P."/>
            <person name="Veyrier F.J."/>
            <person name="Picardeau M."/>
        </authorList>
    </citation>
    <scope>NUCLEOTIDE SEQUENCE [LARGE SCALE GENOMIC DNA]</scope>
    <source>
        <strain evidence="10">201800299</strain>
    </source>
</reference>
<dbReference type="Gene3D" id="3.40.50.2300">
    <property type="match status" value="1"/>
</dbReference>
<dbReference type="SMART" id="SM00388">
    <property type="entry name" value="HisKA"/>
    <property type="match status" value="1"/>
</dbReference>
<dbReference type="OrthoDB" id="6192248at2"/>
<proteinExistence type="predicted"/>
<dbReference type="CDD" id="cd00082">
    <property type="entry name" value="HisKA"/>
    <property type="match status" value="1"/>
</dbReference>
<feature type="domain" description="PAS" evidence="8">
    <location>
        <begin position="89"/>
        <end position="160"/>
    </location>
</feature>
<dbReference type="SMART" id="SM00387">
    <property type="entry name" value="HATPase_c"/>
    <property type="match status" value="1"/>
</dbReference>
<evidence type="ECO:0000256" key="4">
    <source>
        <dbReference type="PROSITE-ProRule" id="PRU00169"/>
    </source>
</evidence>
<dbReference type="Gene3D" id="3.30.450.20">
    <property type="entry name" value="PAS domain"/>
    <property type="match status" value="1"/>
</dbReference>
<feature type="transmembrane region" description="Helical" evidence="5">
    <location>
        <begin position="51"/>
        <end position="70"/>
    </location>
</feature>
<evidence type="ECO:0000256" key="3">
    <source>
        <dbReference type="ARBA" id="ARBA00022553"/>
    </source>
</evidence>
<dbReference type="InterPro" id="IPR001789">
    <property type="entry name" value="Sig_transdc_resp-reg_receiver"/>
</dbReference>
<dbReference type="Pfam" id="PF02518">
    <property type="entry name" value="HATPase_c"/>
    <property type="match status" value="1"/>
</dbReference>
<evidence type="ECO:0000256" key="2">
    <source>
        <dbReference type="ARBA" id="ARBA00012438"/>
    </source>
</evidence>
<dbReference type="SUPFAM" id="SSF55874">
    <property type="entry name" value="ATPase domain of HSP90 chaperone/DNA topoisomerase II/histidine kinase"/>
    <property type="match status" value="1"/>
</dbReference>
<evidence type="ECO:0000259" key="8">
    <source>
        <dbReference type="PROSITE" id="PS50112"/>
    </source>
</evidence>
<dbReference type="EC" id="2.7.13.3" evidence="2"/>
<dbReference type="InterPro" id="IPR036097">
    <property type="entry name" value="HisK_dim/P_sf"/>
</dbReference>
<dbReference type="NCBIfam" id="TIGR00229">
    <property type="entry name" value="sensory_box"/>
    <property type="match status" value="1"/>
</dbReference>
<dbReference type="SMART" id="SM00448">
    <property type="entry name" value="REC"/>
    <property type="match status" value="1"/>
</dbReference>
<name>A0A5F1YA02_9LEPT</name>
<dbReference type="AlphaFoldDB" id="A0A5F1YA02"/>
<comment type="catalytic activity">
    <reaction evidence="1">
        <text>ATP + protein L-histidine = ADP + protein N-phospho-L-histidine.</text>
        <dbReference type="EC" id="2.7.13.3"/>
    </reaction>
</comment>
<accession>A0A5F1YA02</accession>
<evidence type="ECO:0000256" key="5">
    <source>
        <dbReference type="SAM" id="Phobius"/>
    </source>
</evidence>
<dbReference type="PROSITE" id="PS50110">
    <property type="entry name" value="RESPONSE_REGULATORY"/>
    <property type="match status" value="1"/>
</dbReference>
<evidence type="ECO:0000313" key="11">
    <source>
        <dbReference type="Proteomes" id="UP000298277"/>
    </source>
</evidence>
<keyword evidence="5" id="KW-1133">Transmembrane helix</keyword>
<dbReference type="SUPFAM" id="SSF47384">
    <property type="entry name" value="Homodimeric domain of signal transducing histidine kinase"/>
    <property type="match status" value="1"/>
</dbReference>
<keyword evidence="11" id="KW-1185">Reference proteome</keyword>
<organism evidence="10 11">
    <name type="scientific">Leptospira gomenensis</name>
    <dbReference type="NCBI Taxonomy" id="2484974"/>
    <lineage>
        <taxon>Bacteria</taxon>
        <taxon>Pseudomonadati</taxon>
        <taxon>Spirochaetota</taxon>
        <taxon>Spirochaetia</taxon>
        <taxon>Leptospirales</taxon>
        <taxon>Leptospiraceae</taxon>
        <taxon>Leptospira</taxon>
    </lineage>
</organism>
<keyword evidence="3 4" id="KW-0597">Phosphoprotein</keyword>
<keyword evidence="5" id="KW-0472">Membrane</keyword>
<comment type="caution">
    <text evidence="10">The sequence shown here is derived from an EMBL/GenBank/DDBJ whole genome shotgun (WGS) entry which is preliminary data.</text>
</comment>
<dbReference type="SMART" id="SM00086">
    <property type="entry name" value="PAC"/>
    <property type="match status" value="1"/>
</dbReference>
<dbReference type="InterPro" id="IPR000700">
    <property type="entry name" value="PAS-assoc_C"/>
</dbReference>
<dbReference type="Pfam" id="PF00072">
    <property type="entry name" value="Response_reg"/>
    <property type="match status" value="1"/>
</dbReference>
<gene>
    <name evidence="10" type="ORF">EHQ17_12515</name>
</gene>
<dbReference type="SUPFAM" id="SSF52172">
    <property type="entry name" value="CheY-like"/>
    <property type="match status" value="1"/>
</dbReference>
<feature type="domain" description="PAC" evidence="9">
    <location>
        <begin position="164"/>
        <end position="216"/>
    </location>
</feature>
<dbReference type="Proteomes" id="UP000298277">
    <property type="component" value="Unassembled WGS sequence"/>
</dbReference>
<dbReference type="InterPro" id="IPR003594">
    <property type="entry name" value="HATPase_dom"/>
</dbReference>
<feature type="domain" description="Response regulatory" evidence="7">
    <location>
        <begin position="471"/>
        <end position="591"/>
    </location>
</feature>
<keyword evidence="5" id="KW-0812">Transmembrane</keyword>
<dbReference type="Gene3D" id="3.30.565.10">
    <property type="entry name" value="Histidine kinase-like ATPase, C-terminal domain"/>
    <property type="match status" value="1"/>
</dbReference>
<dbReference type="PROSITE" id="PS50109">
    <property type="entry name" value="HIS_KIN"/>
    <property type="match status" value="1"/>
</dbReference>
<dbReference type="GO" id="GO:0000155">
    <property type="term" value="F:phosphorelay sensor kinase activity"/>
    <property type="evidence" value="ECO:0007669"/>
    <property type="project" value="InterPro"/>
</dbReference>
<dbReference type="PANTHER" id="PTHR43065">
    <property type="entry name" value="SENSOR HISTIDINE KINASE"/>
    <property type="match status" value="1"/>
</dbReference>
<dbReference type="InterPro" id="IPR036890">
    <property type="entry name" value="HATPase_C_sf"/>
</dbReference>
<dbReference type="InterPro" id="IPR004358">
    <property type="entry name" value="Sig_transdc_His_kin-like_C"/>
</dbReference>
<feature type="domain" description="Histidine kinase" evidence="6">
    <location>
        <begin position="236"/>
        <end position="452"/>
    </location>
</feature>
<feature type="modified residue" description="4-aspartylphosphate" evidence="4">
    <location>
        <position position="525"/>
    </location>
</feature>
<dbReference type="SMART" id="SM00091">
    <property type="entry name" value="PAS"/>
    <property type="match status" value="1"/>
</dbReference>
<evidence type="ECO:0000259" key="6">
    <source>
        <dbReference type="PROSITE" id="PS50109"/>
    </source>
</evidence>
<dbReference type="Pfam" id="PF13426">
    <property type="entry name" value="PAS_9"/>
    <property type="match status" value="1"/>
</dbReference>